<feature type="compositionally biased region" description="Basic residues" evidence="6">
    <location>
        <begin position="523"/>
        <end position="546"/>
    </location>
</feature>
<feature type="region of interest" description="Disordered" evidence="6">
    <location>
        <begin position="302"/>
        <end position="366"/>
    </location>
</feature>
<evidence type="ECO:0000313" key="8">
    <source>
        <dbReference type="EMBL" id="WOO81402.1"/>
    </source>
</evidence>
<dbReference type="PROSITE" id="PS51821">
    <property type="entry name" value="VELVET"/>
    <property type="match status" value="1"/>
</dbReference>
<dbReference type="AlphaFoldDB" id="A0AAF1BIC6"/>
<evidence type="ECO:0000313" key="9">
    <source>
        <dbReference type="Proteomes" id="UP000827549"/>
    </source>
</evidence>
<feature type="domain" description="Velvet" evidence="7">
    <location>
        <begin position="119"/>
        <end position="303"/>
    </location>
</feature>
<gene>
    <name evidence="8" type="primary">VOSA</name>
    <name evidence="8" type="ORF">LOC62_03G004930</name>
</gene>
<feature type="region of interest" description="Disordered" evidence="6">
    <location>
        <begin position="188"/>
        <end position="208"/>
    </location>
</feature>
<dbReference type="InterPro" id="IPR021740">
    <property type="entry name" value="Velvet"/>
</dbReference>
<feature type="compositionally biased region" description="Basic and acidic residues" evidence="6">
    <location>
        <begin position="460"/>
        <end position="471"/>
    </location>
</feature>
<reference evidence="8" key="1">
    <citation type="submission" date="2023-10" db="EMBL/GenBank/DDBJ databases">
        <authorList>
            <person name="Noh H."/>
        </authorList>
    </citation>
    <scope>NUCLEOTIDE SEQUENCE</scope>
    <source>
        <strain evidence="8">DUCC4014</strain>
    </source>
</reference>
<dbReference type="Pfam" id="PF11754">
    <property type="entry name" value="Velvet"/>
    <property type="match status" value="2"/>
</dbReference>
<feature type="compositionally biased region" description="Basic and acidic residues" evidence="6">
    <location>
        <begin position="603"/>
        <end position="612"/>
    </location>
</feature>
<keyword evidence="4" id="KW-0804">Transcription</keyword>
<evidence type="ECO:0000256" key="4">
    <source>
        <dbReference type="ARBA" id="ARBA00023163"/>
    </source>
</evidence>
<evidence type="ECO:0000256" key="2">
    <source>
        <dbReference type="ARBA" id="ARBA00022969"/>
    </source>
</evidence>
<dbReference type="GO" id="GO:0005634">
    <property type="term" value="C:nucleus"/>
    <property type="evidence" value="ECO:0007669"/>
    <property type="project" value="UniProtKB-SubCell"/>
</dbReference>
<keyword evidence="2" id="KW-0749">Sporulation</keyword>
<dbReference type="InterPro" id="IPR038491">
    <property type="entry name" value="Velvet_dom_sf"/>
</dbReference>
<feature type="compositionally biased region" description="Low complexity" evidence="6">
    <location>
        <begin position="94"/>
        <end position="105"/>
    </location>
</feature>
<feature type="compositionally biased region" description="Basic and acidic residues" evidence="6">
    <location>
        <begin position="109"/>
        <end position="118"/>
    </location>
</feature>
<dbReference type="GO" id="GO:0030435">
    <property type="term" value="P:sporulation resulting in formation of a cellular spore"/>
    <property type="evidence" value="ECO:0007669"/>
    <property type="project" value="UniProtKB-KW"/>
</dbReference>
<dbReference type="RefSeq" id="XP_062627434.1">
    <property type="nucleotide sequence ID" value="XM_062771450.1"/>
</dbReference>
<keyword evidence="9" id="KW-1185">Reference proteome</keyword>
<protein>
    <submittedName>
        <fullName evidence="8">Spore development regulator VOSA</fullName>
    </submittedName>
</protein>
<dbReference type="InterPro" id="IPR037525">
    <property type="entry name" value="Velvet_dom"/>
</dbReference>
<sequence length="612" mass="66161">MARGNKSPTAPAGRGSEAANSLPPSTNNSTGPSTSKASSGSPRPSTTHSAPAAPARPASRAQSSVRSASSSPADPMPSSRPWGQPPSKAGGTGASTAAASSAIGDAADDETRRRHEARRAELSQLSLVVCQQPERARLCSFKEENETIDRRPVDPPPVIELVSQAGDAPELLESTTFMVRASLVAPEKSTEQIQPHESPYPTVKTPTGADATAGETIQTPERLRHLDGKPGALCIFAKLSVRVPGVYRLKFTLYETANDGMTEITHTVSEPFEVFSPKLFKGMHESTPLTRHLATQGLKVKLRTDSTSGKGPSRRRVSTAYHGANSSEPPPGEVMSTPHSVHGHGHSGPQHSRYSRGHQPLSTTAPSRSLVWQAHHAAAYPDYDVGHRRSPAPEQEAVRKVRRLGRDDGMFALTDISSRLDFSFTSPLPSSDLSAFSLGHSPGMRASARPGSDSGPPPYGRRERDGRREYGPGDDGLPTLPIPGWQSSTYRPPADFALPRLPRIVPSPAPPPRESSPGPGPIRHSRHEHPHEHHHPYAHSHAHHRMHDSPHSPRPDEVYHAHHAAHHSRPHTHPHASMSQYNVHSSTPPLVLPPIRSRSPLRRPYERGDRHA</sequence>
<evidence type="ECO:0000256" key="3">
    <source>
        <dbReference type="ARBA" id="ARBA00023015"/>
    </source>
</evidence>
<feature type="compositionally biased region" description="Low complexity" evidence="6">
    <location>
        <begin position="20"/>
        <end position="81"/>
    </location>
</feature>
<keyword evidence="3" id="KW-0805">Transcription regulation</keyword>
<dbReference type="GeneID" id="87808161"/>
<feature type="compositionally biased region" description="Pro residues" evidence="6">
    <location>
        <begin position="505"/>
        <end position="520"/>
    </location>
</feature>
<dbReference type="PANTHER" id="PTHR33572:SF18">
    <property type="entry name" value="SPORE DEVELOPMENT REGULATOR VOSA"/>
    <property type="match status" value="1"/>
</dbReference>
<name>A0AAF1BIC6_9TREE</name>
<evidence type="ECO:0000256" key="5">
    <source>
        <dbReference type="ARBA" id="ARBA00023242"/>
    </source>
</evidence>
<evidence type="ECO:0000259" key="7">
    <source>
        <dbReference type="PROSITE" id="PS51821"/>
    </source>
</evidence>
<feature type="compositionally biased region" description="Basic residues" evidence="6">
    <location>
        <begin position="561"/>
        <end position="574"/>
    </location>
</feature>
<feature type="compositionally biased region" description="Polar residues" evidence="6">
    <location>
        <begin position="578"/>
        <end position="587"/>
    </location>
</feature>
<evidence type="ECO:0000256" key="6">
    <source>
        <dbReference type="SAM" id="MobiDB-lite"/>
    </source>
</evidence>
<feature type="compositionally biased region" description="Basic and acidic residues" evidence="6">
    <location>
        <begin position="547"/>
        <end position="560"/>
    </location>
</feature>
<comment type="subcellular location">
    <subcellularLocation>
        <location evidence="1">Nucleus</location>
    </subcellularLocation>
</comment>
<feature type="region of interest" description="Disordered" evidence="6">
    <location>
        <begin position="1"/>
        <end position="118"/>
    </location>
</feature>
<dbReference type="Gene3D" id="2.60.40.3960">
    <property type="entry name" value="Velvet domain"/>
    <property type="match status" value="1"/>
</dbReference>
<evidence type="ECO:0000256" key="1">
    <source>
        <dbReference type="ARBA" id="ARBA00004123"/>
    </source>
</evidence>
<proteinExistence type="predicted"/>
<feature type="region of interest" description="Disordered" evidence="6">
    <location>
        <begin position="435"/>
        <end position="612"/>
    </location>
</feature>
<accession>A0AAF1BIC6</accession>
<dbReference type="Proteomes" id="UP000827549">
    <property type="component" value="Chromosome 3"/>
</dbReference>
<dbReference type="EMBL" id="CP086716">
    <property type="protein sequence ID" value="WOO81402.1"/>
    <property type="molecule type" value="Genomic_DNA"/>
</dbReference>
<organism evidence="8 9">
    <name type="scientific">Vanrija pseudolonga</name>
    <dbReference type="NCBI Taxonomy" id="143232"/>
    <lineage>
        <taxon>Eukaryota</taxon>
        <taxon>Fungi</taxon>
        <taxon>Dikarya</taxon>
        <taxon>Basidiomycota</taxon>
        <taxon>Agaricomycotina</taxon>
        <taxon>Tremellomycetes</taxon>
        <taxon>Trichosporonales</taxon>
        <taxon>Trichosporonaceae</taxon>
        <taxon>Vanrija</taxon>
    </lineage>
</organism>
<keyword evidence="5" id="KW-0539">Nucleus</keyword>
<dbReference type="PANTHER" id="PTHR33572">
    <property type="entry name" value="SPORE DEVELOPMENT REGULATOR VOSA"/>
    <property type="match status" value="1"/>
</dbReference>